<protein>
    <submittedName>
        <fullName evidence="3">PEP-CTERM sorting domain-containing protein</fullName>
    </submittedName>
</protein>
<dbReference type="InterPro" id="IPR013424">
    <property type="entry name" value="Ice-binding_C"/>
</dbReference>
<reference evidence="3" key="1">
    <citation type="submission" date="2019-02" db="EMBL/GenBank/DDBJ databases">
        <title>Draft genome of the type strain Pelomonas aquatica CCUG 52575T.</title>
        <authorList>
            <person name="Gomila M."/>
            <person name="Lalucat J."/>
        </authorList>
    </citation>
    <scope>NUCLEOTIDE SEQUENCE</scope>
    <source>
        <strain evidence="3">CCUG 52575</strain>
    </source>
</reference>
<sequence>MNSLEPKTNRRLGSRAGTAVAGLLCLGLAPQAALAGIDMGTNPELFLTLLDQTTAQMAYTLDLNVKAADFFINAQQDTGSYLFFTLDPGKDAALQTFVGAAGVNLATTRWAVTGITFVPSDPNGKVLYSTLTNNNVVATQTASYDKLSGMNNNTFRQGSVLQNYVTALNTADPALGTIQMSTLNAGTPFGSSLATIANGKVYPNKAAGFTTADLAGDGDCVFNGNVCIGNPVGVSSWFYQTKVGGGTSLSKVAVDEFDNLTNDGYWGFIKDPNSSKYILSYTLPGSSPRSLVSTDAGRARLSITDYSASAGPTRLLSIADTASVSAVPEPQTWGLMALGGLLVAARVRRERRRA</sequence>
<evidence type="ECO:0000313" key="4">
    <source>
        <dbReference type="Proteomes" id="UP001152766"/>
    </source>
</evidence>
<keyword evidence="1" id="KW-0732">Signal</keyword>
<dbReference type="NCBIfam" id="TIGR02595">
    <property type="entry name" value="PEP_CTERM"/>
    <property type="match status" value="1"/>
</dbReference>
<evidence type="ECO:0000256" key="1">
    <source>
        <dbReference type="SAM" id="SignalP"/>
    </source>
</evidence>
<feature type="signal peptide" evidence="1">
    <location>
        <begin position="1"/>
        <end position="35"/>
    </location>
</feature>
<dbReference type="AlphaFoldDB" id="A0A9X4R562"/>
<dbReference type="Proteomes" id="UP001152766">
    <property type="component" value="Unassembled WGS sequence"/>
</dbReference>
<evidence type="ECO:0000259" key="2">
    <source>
        <dbReference type="Pfam" id="PF07589"/>
    </source>
</evidence>
<feature type="chain" id="PRO_5040739100" evidence="1">
    <location>
        <begin position="36"/>
        <end position="354"/>
    </location>
</feature>
<feature type="domain" description="Ice-binding protein C-terminal" evidence="2">
    <location>
        <begin position="326"/>
        <end position="349"/>
    </location>
</feature>
<keyword evidence="4" id="KW-1185">Reference proteome</keyword>
<dbReference type="EMBL" id="SGUG01000017">
    <property type="protein sequence ID" value="MDG0863340.1"/>
    <property type="molecule type" value="Genomic_DNA"/>
</dbReference>
<name>A0A9X4R562_9BURK</name>
<dbReference type="RefSeq" id="WP_268154541.1">
    <property type="nucleotide sequence ID" value="NZ_JAPPUW010000039.1"/>
</dbReference>
<evidence type="ECO:0000313" key="3">
    <source>
        <dbReference type="EMBL" id="MDG0863340.1"/>
    </source>
</evidence>
<dbReference type="Pfam" id="PF07589">
    <property type="entry name" value="PEP-CTERM"/>
    <property type="match status" value="1"/>
</dbReference>
<organism evidence="3 4">
    <name type="scientific">Pelomonas aquatica</name>
    <dbReference type="NCBI Taxonomy" id="431058"/>
    <lineage>
        <taxon>Bacteria</taxon>
        <taxon>Pseudomonadati</taxon>
        <taxon>Pseudomonadota</taxon>
        <taxon>Betaproteobacteria</taxon>
        <taxon>Burkholderiales</taxon>
        <taxon>Sphaerotilaceae</taxon>
        <taxon>Roseateles</taxon>
    </lineage>
</organism>
<accession>A0A9X4R562</accession>
<proteinExistence type="predicted"/>
<comment type="caution">
    <text evidence="3">The sequence shown here is derived from an EMBL/GenBank/DDBJ whole genome shotgun (WGS) entry which is preliminary data.</text>
</comment>
<gene>
    <name evidence="3" type="ORF">EXJ73_12775</name>
</gene>